<dbReference type="SUPFAM" id="SSF54928">
    <property type="entry name" value="RNA-binding domain, RBD"/>
    <property type="match status" value="1"/>
</dbReference>
<feature type="region of interest" description="Disordered" evidence="3">
    <location>
        <begin position="1"/>
        <end position="78"/>
    </location>
</feature>
<evidence type="ECO:0000313" key="5">
    <source>
        <dbReference type="EMBL" id="CAI8016010.1"/>
    </source>
</evidence>
<dbReference type="PANTHER" id="PTHR23236:SF12">
    <property type="entry name" value="EUKARYOTIC INITIATION FACTOR 4B-RELATED"/>
    <property type="match status" value="1"/>
</dbReference>
<feature type="region of interest" description="Disordered" evidence="3">
    <location>
        <begin position="207"/>
        <end position="226"/>
    </location>
</feature>
<comment type="caution">
    <text evidence="5">The sequence shown here is derived from an EMBL/GenBank/DDBJ whole genome shotgun (WGS) entry which is preliminary data.</text>
</comment>
<reference evidence="5" key="1">
    <citation type="submission" date="2023-03" db="EMBL/GenBank/DDBJ databases">
        <authorList>
            <person name="Steffen K."/>
            <person name="Cardenas P."/>
        </authorList>
    </citation>
    <scope>NUCLEOTIDE SEQUENCE</scope>
</reference>
<dbReference type="InterPro" id="IPR035979">
    <property type="entry name" value="RBD_domain_sf"/>
</dbReference>
<feature type="compositionally biased region" description="Acidic residues" evidence="3">
    <location>
        <begin position="1"/>
        <end position="16"/>
    </location>
</feature>
<evidence type="ECO:0000256" key="2">
    <source>
        <dbReference type="PROSITE-ProRule" id="PRU00176"/>
    </source>
</evidence>
<dbReference type="Proteomes" id="UP001174909">
    <property type="component" value="Unassembled WGS sequence"/>
</dbReference>
<dbReference type="InterPro" id="IPR012677">
    <property type="entry name" value="Nucleotide-bd_a/b_plait_sf"/>
</dbReference>
<dbReference type="PROSITE" id="PS50102">
    <property type="entry name" value="RRM"/>
    <property type="match status" value="1"/>
</dbReference>
<dbReference type="Pfam" id="PF00076">
    <property type="entry name" value="RRM_1"/>
    <property type="match status" value="1"/>
</dbReference>
<dbReference type="AlphaFoldDB" id="A0AA35RQT1"/>
<sequence length="266" mass="29208">MSDLSESPEVDVDDAALDTPVDEKHAELAVPEDRALDEEDASLLDAGLGETATEEGEGEVNAGALLEESNDSVNVEDPEIEAIKARVKEMEEEAEKLKEMQTEVEKQMSTKSASQYPTPEEKAEMDARSVYVGSVDYQSTAEELGQHFQACGSINRVTILCDKYTGSPKGFAYVEFAEKEMVEEAVKLNESLFKGRQIKVSAKRTNRPGITTTNRGGRGRGRGRGRGYGAPMMMGGYMMVPVPSYPRGGRGRAFRGRARSNWYSPY</sequence>
<name>A0AA35RQT1_GEOBA</name>
<organism evidence="5 6">
    <name type="scientific">Geodia barretti</name>
    <name type="common">Barrett's horny sponge</name>
    <dbReference type="NCBI Taxonomy" id="519541"/>
    <lineage>
        <taxon>Eukaryota</taxon>
        <taxon>Metazoa</taxon>
        <taxon>Porifera</taxon>
        <taxon>Demospongiae</taxon>
        <taxon>Heteroscleromorpha</taxon>
        <taxon>Tetractinellida</taxon>
        <taxon>Astrophorina</taxon>
        <taxon>Geodiidae</taxon>
        <taxon>Geodia</taxon>
    </lineage>
</organism>
<dbReference type="SMART" id="SM00360">
    <property type="entry name" value="RRM"/>
    <property type="match status" value="1"/>
</dbReference>
<feature type="compositionally biased region" description="Basic and acidic residues" evidence="3">
    <location>
        <begin position="94"/>
        <end position="108"/>
    </location>
</feature>
<keyword evidence="1 2" id="KW-0694">RNA-binding</keyword>
<feature type="compositionally biased region" description="Basic and acidic residues" evidence="3">
    <location>
        <begin position="21"/>
        <end position="34"/>
    </location>
</feature>
<keyword evidence="6" id="KW-1185">Reference proteome</keyword>
<feature type="region of interest" description="Disordered" evidence="3">
    <location>
        <begin position="94"/>
        <end position="125"/>
    </location>
</feature>
<dbReference type="EMBL" id="CASHTH010001490">
    <property type="protein sequence ID" value="CAI8016010.1"/>
    <property type="molecule type" value="Genomic_DNA"/>
</dbReference>
<evidence type="ECO:0000256" key="1">
    <source>
        <dbReference type="ARBA" id="ARBA00022884"/>
    </source>
</evidence>
<dbReference type="GO" id="GO:0008143">
    <property type="term" value="F:poly(A) binding"/>
    <property type="evidence" value="ECO:0007669"/>
    <property type="project" value="TreeGrafter"/>
</dbReference>
<evidence type="ECO:0000256" key="3">
    <source>
        <dbReference type="SAM" id="MobiDB-lite"/>
    </source>
</evidence>
<evidence type="ECO:0000259" key="4">
    <source>
        <dbReference type="PROSITE" id="PS50102"/>
    </source>
</evidence>
<gene>
    <name evidence="5" type="ORF">GBAR_LOCUS9875</name>
</gene>
<dbReference type="GO" id="GO:0005634">
    <property type="term" value="C:nucleus"/>
    <property type="evidence" value="ECO:0007669"/>
    <property type="project" value="TreeGrafter"/>
</dbReference>
<feature type="domain" description="RRM" evidence="4">
    <location>
        <begin position="128"/>
        <end position="205"/>
    </location>
</feature>
<protein>
    <submittedName>
        <fullName evidence="5">Polyadenylate-binding protein 2</fullName>
    </submittedName>
</protein>
<dbReference type="PANTHER" id="PTHR23236">
    <property type="entry name" value="EUKARYOTIC TRANSLATION INITIATION FACTOR 4B/4H"/>
    <property type="match status" value="1"/>
</dbReference>
<accession>A0AA35RQT1</accession>
<evidence type="ECO:0000313" key="6">
    <source>
        <dbReference type="Proteomes" id="UP001174909"/>
    </source>
</evidence>
<dbReference type="InterPro" id="IPR000504">
    <property type="entry name" value="RRM_dom"/>
</dbReference>
<dbReference type="Gene3D" id="3.30.70.330">
    <property type="match status" value="1"/>
</dbReference>
<feature type="compositionally biased region" description="Acidic residues" evidence="3">
    <location>
        <begin position="68"/>
        <end position="78"/>
    </location>
</feature>
<proteinExistence type="predicted"/>